<organism evidence="2 3">
    <name type="scientific">Halorhodospira halophila (strain DSM 244 / SL1)</name>
    <name type="common">Ectothiorhodospira halophila (strain DSM 244 / SL1)</name>
    <dbReference type="NCBI Taxonomy" id="349124"/>
    <lineage>
        <taxon>Bacteria</taxon>
        <taxon>Pseudomonadati</taxon>
        <taxon>Pseudomonadota</taxon>
        <taxon>Gammaproteobacteria</taxon>
        <taxon>Chromatiales</taxon>
        <taxon>Ectothiorhodospiraceae</taxon>
        <taxon>Halorhodospira</taxon>
    </lineage>
</organism>
<evidence type="ECO:0000313" key="2">
    <source>
        <dbReference type="EMBL" id="ABM61100.1"/>
    </source>
</evidence>
<dbReference type="PIRSF" id="PIRSF012641">
    <property type="entry name" value="UCP012641"/>
    <property type="match status" value="1"/>
</dbReference>
<dbReference type="KEGG" id="hha:Hhal_0306"/>
<sequence>MRLFHCACGNRLHFGNTRCLSCGRALGFDPARRAVVALDAGADGLWRAPGGGGQRYRNCANVVAASCDWLVPAESGDALCLACRLTDTIPDLDNELNRIYWGRLEAAKRYLITDLLRLGLPLADRWQDPQRGLVFQFLADADTPEGPQQIITGHAGGRITINVAEADEIHRERTRIALGEAYRTLLGHMRHEIGHYYWMRLIEGSPWQERFRALFGDEREPYEQALQRYYQFGPQGPDWAVRHISAYAASHPWEDWAESWAHYLHITDALETAGVYQLTGMPQAGEDIEQLLERWHQLSEALNALSRSLGQRDPYPFKVTEPVAEKLRFIQEVVGAAGSSGGAAS</sequence>
<reference evidence="3" key="1">
    <citation type="submission" date="2006-12" db="EMBL/GenBank/DDBJ databases">
        <title>Complete sequence of Halorhodospira halophila SL1.</title>
        <authorList>
            <consortium name="US DOE Joint Genome Institute"/>
            <person name="Copeland A."/>
            <person name="Lucas S."/>
            <person name="Lapidus A."/>
            <person name="Barry K."/>
            <person name="Detter J.C."/>
            <person name="Glavina del Rio T."/>
            <person name="Hammon N."/>
            <person name="Israni S."/>
            <person name="Dalin E."/>
            <person name="Tice H."/>
            <person name="Pitluck S."/>
            <person name="Saunders E."/>
            <person name="Brettin T."/>
            <person name="Bruce D."/>
            <person name="Han C."/>
            <person name="Tapia R."/>
            <person name="Schmutz J."/>
            <person name="Larimer F."/>
            <person name="Land M."/>
            <person name="Hauser L."/>
            <person name="Kyrpides N."/>
            <person name="Mikhailova N."/>
            <person name="Hoff W."/>
            <person name="Richardson P."/>
        </authorList>
    </citation>
    <scope>NUCLEOTIDE SEQUENCE [LARGE SCALE GENOMIC DNA]</scope>
    <source>
        <strain evidence="3">DSM 244 / SL1</strain>
    </source>
</reference>
<dbReference type="RefSeq" id="WP_011813123.1">
    <property type="nucleotide sequence ID" value="NC_008789.1"/>
</dbReference>
<feature type="domain" description="Zinc-ribbon" evidence="1">
    <location>
        <begin position="3"/>
        <end position="93"/>
    </location>
</feature>
<dbReference type="InterPro" id="IPR011201">
    <property type="entry name" value="Zinc-ribbon_6_bact"/>
</dbReference>
<dbReference type="Pfam" id="PF15887">
    <property type="entry name" value="Peptidase_Mx"/>
    <property type="match status" value="1"/>
</dbReference>
<dbReference type="InterPro" id="IPR031321">
    <property type="entry name" value="UCP012641"/>
</dbReference>
<dbReference type="STRING" id="349124.Hhal_0306"/>
<reference evidence="2 3" key="2">
    <citation type="journal article" date="2013" name="Stand. Genomic Sci.">
        <title>Complete genome sequence of Halorhodospira halophila SL1.</title>
        <authorList>
            <person name="Challacombe J.F."/>
            <person name="Majid S."/>
            <person name="Deole R."/>
            <person name="Brettin T.S."/>
            <person name="Bruce D."/>
            <person name="Delano S.F."/>
            <person name="Detter J.C."/>
            <person name="Gleasner C.D."/>
            <person name="Han C.S."/>
            <person name="Misra M."/>
            <person name="Reitenga K.G."/>
            <person name="Mikhailova N."/>
            <person name="Woyke T."/>
            <person name="Pitluck S."/>
            <person name="Nolan M."/>
            <person name="Land M.L."/>
            <person name="Saunders E."/>
            <person name="Tapia R."/>
            <person name="Lapidus A."/>
            <person name="Ivanova N."/>
            <person name="Hoff W.D."/>
        </authorList>
    </citation>
    <scope>NUCLEOTIDE SEQUENCE [LARGE SCALE GENOMIC DNA]</scope>
    <source>
        <strain evidence="3">DSM 244 / SL1</strain>
    </source>
</reference>
<name>A1WTT8_HALHL</name>
<dbReference type="HOGENOM" id="CLU_048114_0_0_6"/>
<protein>
    <recommendedName>
        <fullName evidence="1">Zinc-ribbon domain-containing protein</fullName>
    </recommendedName>
</protein>
<keyword evidence="3" id="KW-1185">Reference proteome</keyword>
<dbReference type="EMBL" id="CP000544">
    <property type="protein sequence ID" value="ABM61100.1"/>
    <property type="molecule type" value="Genomic_DNA"/>
</dbReference>
<accession>A1WTT8</accession>
<gene>
    <name evidence="2" type="ordered locus">Hhal_0306</name>
</gene>
<dbReference type="Gene3D" id="3.40.390.70">
    <property type="match status" value="1"/>
</dbReference>
<evidence type="ECO:0000313" key="3">
    <source>
        <dbReference type="Proteomes" id="UP000000647"/>
    </source>
</evidence>
<dbReference type="Proteomes" id="UP000000647">
    <property type="component" value="Chromosome"/>
</dbReference>
<dbReference type="OrthoDB" id="256753at2"/>
<proteinExistence type="predicted"/>
<evidence type="ECO:0000259" key="1">
    <source>
        <dbReference type="Pfam" id="PF10005"/>
    </source>
</evidence>
<dbReference type="Pfam" id="PF10005">
    <property type="entry name" value="Zn_ribbon_DZR_6"/>
    <property type="match status" value="1"/>
</dbReference>
<dbReference type="AlphaFoldDB" id="A1WTT8"/>
<dbReference type="eggNOG" id="COG4307">
    <property type="taxonomic scope" value="Bacteria"/>
</dbReference>